<dbReference type="Proteomes" id="UP000823561">
    <property type="component" value="Chromosome 8"/>
</dbReference>
<evidence type="ECO:0000313" key="3">
    <source>
        <dbReference type="Proteomes" id="UP000823561"/>
    </source>
</evidence>
<dbReference type="EMBL" id="JADWDJ010000008">
    <property type="protein sequence ID" value="KAG5276920.1"/>
    <property type="molecule type" value="Genomic_DNA"/>
</dbReference>
<dbReference type="AlphaFoldDB" id="A0AAV6GTA4"/>
<protein>
    <submittedName>
        <fullName evidence="2">Uncharacterized protein</fullName>
    </submittedName>
</protein>
<evidence type="ECO:0000313" key="2">
    <source>
        <dbReference type="EMBL" id="KAG5276920.1"/>
    </source>
</evidence>
<reference evidence="2" key="1">
    <citation type="submission" date="2020-10" db="EMBL/GenBank/DDBJ databases">
        <title>Chromosome-scale genome assembly of the Allis shad, Alosa alosa.</title>
        <authorList>
            <person name="Margot Z."/>
            <person name="Christophe K."/>
            <person name="Cabau C."/>
            <person name="Louis A."/>
            <person name="Berthelot C."/>
            <person name="Parey E."/>
            <person name="Roest Crollius H."/>
            <person name="Montfort J."/>
            <person name="Robinson-Rechavi M."/>
            <person name="Bucao C."/>
            <person name="Bouchez O."/>
            <person name="Gislard M."/>
            <person name="Lluch J."/>
            <person name="Milhes M."/>
            <person name="Lampietro C."/>
            <person name="Lopez Roques C."/>
            <person name="Donnadieu C."/>
            <person name="Braasch I."/>
            <person name="Desvignes T."/>
            <person name="Postlethwait J."/>
            <person name="Bobe J."/>
            <person name="Guiguen Y."/>
        </authorList>
    </citation>
    <scope>NUCLEOTIDE SEQUENCE</scope>
    <source>
        <strain evidence="2">M-15738</strain>
        <tissue evidence="2">Blood</tissue>
    </source>
</reference>
<keyword evidence="3" id="KW-1185">Reference proteome</keyword>
<evidence type="ECO:0000256" key="1">
    <source>
        <dbReference type="SAM" id="MobiDB-lite"/>
    </source>
</evidence>
<feature type="compositionally biased region" description="Basic residues" evidence="1">
    <location>
        <begin position="12"/>
        <end position="21"/>
    </location>
</feature>
<comment type="caution">
    <text evidence="2">The sequence shown here is derived from an EMBL/GenBank/DDBJ whole genome shotgun (WGS) entry which is preliminary data.</text>
</comment>
<feature type="region of interest" description="Disordered" evidence="1">
    <location>
        <begin position="95"/>
        <end position="116"/>
    </location>
</feature>
<accession>A0AAV6GTA4</accession>
<feature type="region of interest" description="Disordered" evidence="1">
    <location>
        <begin position="1"/>
        <end position="21"/>
    </location>
</feature>
<name>A0AAV6GTA4_9TELE</name>
<gene>
    <name evidence="2" type="ORF">AALO_G00111360</name>
</gene>
<sequence>MGGAVESIHTVSRTRHSPRSHRIAVAQIRERRVLRQLSTPTSRSTYCREGIEFRSASGDYLVVTKDKCNQPYHTFFVPPHTETLCCVPRAFISERRQGKDEDEDEDRGPSSRNSAKELELRLALQCTQQISLSLV</sequence>
<organism evidence="2 3">
    <name type="scientific">Alosa alosa</name>
    <name type="common">allis shad</name>
    <dbReference type="NCBI Taxonomy" id="278164"/>
    <lineage>
        <taxon>Eukaryota</taxon>
        <taxon>Metazoa</taxon>
        <taxon>Chordata</taxon>
        <taxon>Craniata</taxon>
        <taxon>Vertebrata</taxon>
        <taxon>Euteleostomi</taxon>
        <taxon>Actinopterygii</taxon>
        <taxon>Neopterygii</taxon>
        <taxon>Teleostei</taxon>
        <taxon>Clupei</taxon>
        <taxon>Clupeiformes</taxon>
        <taxon>Clupeoidei</taxon>
        <taxon>Clupeidae</taxon>
        <taxon>Alosa</taxon>
    </lineage>
</organism>
<proteinExistence type="predicted"/>